<protein>
    <submittedName>
        <fullName evidence="2">Uncharacterized protein</fullName>
    </submittedName>
</protein>
<feature type="region of interest" description="Disordered" evidence="1">
    <location>
        <begin position="119"/>
        <end position="203"/>
    </location>
</feature>
<reference evidence="2 3" key="1">
    <citation type="submission" date="2022-12" db="EMBL/GenBank/DDBJ databases">
        <title>Chromosome-level genome of Tegillarca granosa.</title>
        <authorList>
            <person name="Kim J."/>
        </authorList>
    </citation>
    <scope>NUCLEOTIDE SEQUENCE [LARGE SCALE GENOMIC DNA]</scope>
    <source>
        <strain evidence="2">Teg-2019</strain>
        <tissue evidence="2">Adductor muscle</tissue>
    </source>
</reference>
<gene>
    <name evidence="2" type="ORF">KUTeg_000309</name>
</gene>
<name>A0ABQ9G1I8_TEGGR</name>
<organism evidence="2 3">
    <name type="scientific">Tegillarca granosa</name>
    <name type="common">Malaysian cockle</name>
    <name type="synonym">Anadara granosa</name>
    <dbReference type="NCBI Taxonomy" id="220873"/>
    <lineage>
        <taxon>Eukaryota</taxon>
        <taxon>Metazoa</taxon>
        <taxon>Spiralia</taxon>
        <taxon>Lophotrochozoa</taxon>
        <taxon>Mollusca</taxon>
        <taxon>Bivalvia</taxon>
        <taxon>Autobranchia</taxon>
        <taxon>Pteriomorphia</taxon>
        <taxon>Arcoida</taxon>
        <taxon>Arcoidea</taxon>
        <taxon>Arcidae</taxon>
        <taxon>Tegillarca</taxon>
    </lineage>
</organism>
<dbReference type="Gene3D" id="1.10.150.50">
    <property type="entry name" value="Transcription Factor, Ets-1"/>
    <property type="match status" value="1"/>
</dbReference>
<sequence length="271" mass="30770">MVRTVHDKIVLHTSKMEYIFDEDDDMSMQEYFKKYKDKLPDLVIVTGGHYGLTQYDDYANDQVIRFTTYSSQPRVIARDSSGAKSSVQLEYLNIPVDTQYKFRVVHGARQHIVKIVCNSDDTGTGASMDPDDPLIPKENVFHDKSTVPPPLPPPRQGSETAESAEDQLEPEDYEYVPPVPEHPTAKQEYKSSDVPPALPPRPNDLFDQPTYEVLPEAKAPYENDLPQGVDQMIDGAILQELEKDDFVNVFKFTTVEAIRLVKFIKTGHIPR</sequence>
<feature type="compositionally biased region" description="Acidic residues" evidence="1">
    <location>
        <begin position="162"/>
        <end position="174"/>
    </location>
</feature>
<evidence type="ECO:0000313" key="3">
    <source>
        <dbReference type="Proteomes" id="UP001217089"/>
    </source>
</evidence>
<proteinExistence type="predicted"/>
<comment type="caution">
    <text evidence="2">The sequence shown here is derived from an EMBL/GenBank/DDBJ whole genome shotgun (WGS) entry which is preliminary data.</text>
</comment>
<dbReference type="Proteomes" id="UP001217089">
    <property type="component" value="Unassembled WGS sequence"/>
</dbReference>
<keyword evidence="3" id="KW-1185">Reference proteome</keyword>
<evidence type="ECO:0000256" key="1">
    <source>
        <dbReference type="SAM" id="MobiDB-lite"/>
    </source>
</evidence>
<evidence type="ECO:0000313" key="2">
    <source>
        <dbReference type="EMBL" id="KAJ8321838.1"/>
    </source>
</evidence>
<dbReference type="InterPro" id="IPR013761">
    <property type="entry name" value="SAM/pointed_sf"/>
</dbReference>
<accession>A0ABQ9G1I8</accession>
<dbReference type="EMBL" id="JARBDR010000018">
    <property type="protein sequence ID" value="KAJ8321838.1"/>
    <property type="molecule type" value="Genomic_DNA"/>
</dbReference>